<dbReference type="InterPro" id="IPR006143">
    <property type="entry name" value="RND_pump_MFP"/>
</dbReference>
<organism evidence="9 10">
    <name type="scientific">Trinickia dabaoshanensis</name>
    <dbReference type="NCBI Taxonomy" id="564714"/>
    <lineage>
        <taxon>Bacteria</taxon>
        <taxon>Pseudomonadati</taxon>
        <taxon>Pseudomonadota</taxon>
        <taxon>Betaproteobacteria</taxon>
        <taxon>Burkholderiales</taxon>
        <taxon>Burkholderiaceae</taxon>
        <taxon>Trinickia</taxon>
    </lineage>
</organism>
<dbReference type="AlphaFoldDB" id="A0A2N7VWU9"/>
<comment type="similarity">
    <text evidence="2">Belongs to the membrane fusion protein (MFP) (TC 8.A.1) family.</text>
</comment>
<evidence type="ECO:0000259" key="8">
    <source>
        <dbReference type="Pfam" id="PF25967"/>
    </source>
</evidence>
<dbReference type="Gene3D" id="2.40.420.20">
    <property type="match status" value="1"/>
</dbReference>
<dbReference type="Proteomes" id="UP000235616">
    <property type="component" value="Unassembled WGS sequence"/>
</dbReference>
<keyword evidence="5" id="KW-1133">Transmembrane helix</keyword>
<dbReference type="PANTHER" id="PTHR30469">
    <property type="entry name" value="MULTIDRUG RESISTANCE PROTEIN MDTA"/>
    <property type="match status" value="1"/>
</dbReference>
<reference evidence="9 10" key="1">
    <citation type="submission" date="2018-01" db="EMBL/GenBank/DDBJ databases">
        <title>Whole genome analyses suggest that Burkholderia sensu lato contains two further novel genera in the rhizoxinica-symbiotica group Mycetohabitans gen. nov., and Trinickia gen. nov.: implications for the evolution of diazotrophy and nodulation in the Burkholderiaceae.</title>
        <authorList>
            <person name="Estrada-de los Santos P."/>
            <person name="Palmer M."/>
            <person name="Chavez-Ramirez B."/>
            <person name="Beukes C."/>
            <person name="Steenkamp E.T."/>
            <person name="Hirsch A.M."/>
            <person name="Manyaka P."/>
            <person name="Maluk M."/>
            <person name="Lafos M."/>
            <person name="Crook M."/>
            <person name="Gross E."/>
            <person name="Simon M.F."/>
            <person name="Bueno dos Reis Junior F."/>
            <person name="Poole P.S."/>
            <person name="Venter S.N."/>
            <person name="James E.K."/>
        </authorList>
    </citation>
    <scope>NUCLEOTIDE SEQUENCE [LARGE SCALE GENOMIC DNA]</scope>
    <source>
        <strain evidence="9 10">GIMN1.004</strain>
    </source>
</reference>
<name>A0A2N7VWU9_9BURK</name>
<evidence type="ECO:0000256" key="4">
    <source>
        <dbReference type="SAM" id="Coils"/>
    </source>
</evidence>
<comment type="subcellular location">
    <subcellularLocation>
        <location evidence="1">Cell envelope</location>
    </subcellularLocation>
</comment>
<keyword evidence="4" id="KW-0175">Coiled coil</keyword>
<proteinExistence type="inferred from homology"/>
<keyword evidence="5" id="KW-0472">Membrane</keyword>
<dbReference type="Pfam" id="PF25967">
    <property type="entry name" value="RND-MFP_C"/>
    <property type="match status" value="1"/>
</dbReference>
<protein>
    <submittedName>
        <fullName evidence="9">Efflux transporter periplasmic adaptor subunit</fullName>
    </submittedName>
</protein>
<comment type="caution">
    <text evidence="9">The sequence shown here is derived from an EMBL/GenBank/DDBJ whole genome shotgun (WGS) entry which is preliminary data.</text>
</comment>
<evidence type="ECO:0000256" key="2">
    <source>
        <dbReference type="ARBA" id="ARBA00009477"/>
    </source>
</evidence>
<dbReference type="Gene3D" id="2.40.30.170">
    <property type="match status" value="1"/>
</dbReference>
<dbReference type="EMBL" id="PNYA01000005">
    <property type="protein sequence ID" value="PMS21630.1"/>
    <property type="molecule type" value="Genomic_DNA"/>
</dbReference>
<dbReference type="Gene3D" id="1.10.287.470">
    <property type="entry name" value="Helix hairpin bin"/>
    <property type="match status" value="1"/>
</dbReference>
<dbReference type="Gene3D" id="2.40.50.100">
    <property type="match status" value="1"/>
</dbReference>
<gene>
    <name evidence="9" type="ORF">C0Z18_07165</name>
</gene>
<dbReference type="Pfam" id="PF25917">
    <property type="entry name" value="BSH_RND"/>
    <property type="match status" value="1"/>
</dbReference>
<dbReference type="GO" id="GO:0015562">
    <property type="term" value="F:efflux transmembrane transporter activity"/>
    <property type="evidence" value="ECO:0007669"/>
    <property type="project" value="TreeGrafter"/>
</dbReference>
<feature type="transmembrane region" description="Helical" evidence="5">
    <location>
        <begin position="21"/>
        <end position="39"/>
    </location>
</feature>
<dbReference type="InterPro" id="IPR058627">
    <property type="entry name" value="MdtA-like_C"/>
</dbReference>
<keyword evidence="5" id="KW-0812">Transmembrane</keyword>
<dbReference type="NCBIfam" id="TIGR01730">
    <property type="entry name" value="RND_mfp"/>
    <property type="match status" value="1"/>
</dbReference>
<keyword evidence="10" id="KW-1185">Reference proteome</keyword>
<feature type="coiled-coil region" evidence="4">
    <location>
        <begin position="153"/>
        <end position="180"/>
    </location>
</feature>
<evidence type="ECO:0000313" key="10">
    <source>
        <dbReference type="Proteomes" id="UP000235616"/>
    </source>
</evidence>
<dbReference type="RefSeq" id="WP_102644696.1">
    <property type="nucleotide sequence ID" value="NZ_PNYA01000005.1"/>
</dbReference>
<dbReference type="PANTHER" id="PTHR30469:SF29">
    <property type="entry name" value="BLR2860 PROTEIN"/>
    <property type="match status" value="1"/>
</dbReference>
<feature type="domain" description="CusB-like beta-barrel" evidence="7">
    <location>
        <begin position="213"/>
        <end position="286"/>
    </location>
</feature>
<keyword evidence="3" id="KW-0813">Transport</keyword>
<evidence type="ECO:0000256" key="5">
    <source>
        <dbReference type="SAM" id="Phobius"/>
    </source>
</evidence>
<dbReference type="OrthoDB" id="9784484at2"/>
<dbReference type="InterPro" id="IPR058792">
    <property type="entry name" value="Beta-barrel_RND_2"/>
</dbReference>
<dbReference type="InterPro" id="IPR058625">
    <property type="entry name" value="MdtA-like_BSH"/>
</dbReference>
<feature type="domain" description="Multidrug resistance protein MdtA-like barrel-sandwich hybrid" evidence="6">
    <location>
        <begin position="81"/>
        <end position="207"/>
    </location>
</feature>
<evidence type="ECO:0000259" key="7">
    <source>
        <dbReference type="Pfam" id="PF25954"/>
    </source>
</evidence>
<feature type="domain" description="Multidrug resistance protein MdtA-like C-terminal permuted SH3" evidence="8">
    <location>
        <begin position="293"/>
        <end position="356"/>
    </location>
</feature>
<evidence type="ECO:0000256" key="1">
    <source>
        <dbReference type="ARBA" id="ARBA00004196"/>
    </source>
</evidence>
<evidence type="ECO:0000259" key="6">
    <source>
        <dbReference type="Pfam" id="PF25917"/>
    </source>
</evidence>
<dbReference type="Pfam" id="PF25954">
    <property type="entry name" value="Beta-barrel_RND_2"/>
    <property type="match status" value="1"/>
</dbReference>
<sequence>MNEHSPKGAATPAVRGTSWKALVGTALIVLAIAAALWFWRTSRAASSGWSSGGPIDVAAVTVKAGPAPVSIDAVGELRAVRQVSVANEIPGRIREIGFESGQRANAGTPLIQLDDSTEQANLVAAKASAIFADQQLKRANELSAVGATSKELLQQRRAERDQAAAQVQQIETRIRKMRVRAPFSGELGLRKVDLGQYVNAGDPIVTLTDLSTLYVNFDVPQRQLDRLRIGQRVTVKADALDGAPQQAAIDAIEPQVSNDTRNATVQASLSNKTGVLRPGMYVSVAVALPPEPDALMVPATAVMTSASGNAAAVIRALTAGRTGKAEIVPITTGRRIGDEVVVLDGLKPGDVVITEGQLRVRPGAAVHIVDETANGPTGKTSSANATGG</sequence>
<evidence type="ECO:0000313" key="9">
    <source>
        <dbReference type="EMBL" id="PMS21630.1"/>
    </source>
</evidence>
<evidence type="ECO:0000256" key="3">
    <source>
        <dbReference type="ARBA" id="ARBA00022448"/>
    </source>
</evidence>
<dbReference type="GO" id="GO:1990281">
    <property type="term" value="C:efflux pump complex"/>
    <property type="evidence" value="ECO:0007669"/>
    <property type="project" value="TreeGrafter"/>
</dbReference>
<dbReference type="SUPFAM" id="SSF111369">
    <property type="entry name" value="HlyD-like secretion proteins"/>
    <property type="match status" value="1"/>
</dbReference>
<dbReference type="FunFam" id="2.40.30.170:FF:000010">
    <property type="entry name" value="Efflux RND transporter periplasmic adaptor subunit"/>
    <property type="match status" value="1"/>
</dbReference>
<accession>A0A2N7VWU9</accession>